<dbReference type="Proteomes" id="UP000027192">
    <property type="component" value="Unassembled WGS sequence"/>
</dbReference>
<dbReference type="GO" id="GO:0006508">
    <property type="term" value="P:proteolysis"/>
    <property type="evidence" value="ECO:0007669"/>
    <property type="project" value="UniProtKB-KW"/>
</dbReference>
<dbReference type="AlphaFoldDB" id="A0A066RVD3"/>
<dbReference type="GO" id="GO:0004252">
    <property type="term" value="F:serine-type endopeptidase activity"/>
    <property type="evidence" value="ECO:0007669"/>
    <property type="project" value="InterPro"/>
</dbReference>
<comment type="caution">
    <text evidence="8">The sequence shown here is derived from an EMBL/GenBank/DDBJ whole genome shotgun (WGS) entry which is preliminary data.</text>
</comment>
<dbReference type="EMBL" id="JMIB01000021">
    <property type="protein sequence ID" value="KDM91642.1"/>
    <property type="molecule type" value="Genomic_DNA"/>
</dbReference>
<name>A0A066RVD3_9GAMM</name>
<dbReference type="InterPro" id="IPR018114">
    <property type="entry name" value="TRYPSIN_HIS"/>
</dbReference>
<evidence type="ECO:0000313" key="8">
    <source>
        <dbReference type="EMBL" id="KDM91642.1"/>
    </source>
</evidence>
<keyword evidence="3 6" id="KW-0732">Signal</keyword>
<accession>A0A066RVD3</accession>
<evidence type="ECO:0000256" key="6">
    <source>
        <dbReference type="RuleBase" id="RU004296"/>
    </source>
</evidence>
<dbReference type="InterPro" id="IPR043504">
    <property type="entry name" value="Peptidase_S1_PA_chymotrypsin"/>
</dbReference>
<comment type="similarity">
    <text evidence="1 6">Belongs to the peptidase S1B family.</text>
</comment>
<dbReference type="PANTHER" id="PTHR15462">
    <property type="entry name" value="SERINE PROTEASE"/>
    <property type="match status" value="1"/>
</dbReference>
<dbReference type="STRING" id="1654360.EA58_11525"/>
<dbReference type="InterPro" id="IPR009003">
    <property type="entry name" value="Peptidase_S1_PA"/>
</dbReference>
<dbReference type="PANTHER" id="PTHR15462:SF8">
    <property type="entry name" value="SERINE PROTEASE"/>
    <property type="match status" value="1"/>
</dbReference>
<evidence type="ECO:0000259" key="7">
    <source>
        <dbReference type="Pfam" id="PF00089"/>
    </source>
</evidence>
<keyword evidence="2 6" id="KW-0645">Protease</keyword>
<evidence type="ECO:0000256" key="2">
    <source>
        <dbReference type="ARBA" id="ARBA00022670"/>
    </source>
</evidence>
<dbReference type="OrthoDB" id="8392384at2"/>
<keyword evidence="9" id="KW-1185">Reference proteome</keyword>
<dbReference type="InterPro" id="IPR001254">
    <property type="entry name" value="Trypsin_dom"/>
</dbReference>
<dbReference type="Pfam" id="PF00089">
    <property type="entry name" value="Trypsin"/>
    <property type="match status" value="1"/>
</dbReference>
<gene>
    <name evidence="8" type="ORF">EA58_11525</name>
</gene>
<dbReference type="PROSITE" id="PS00134">
    <property type="entry name" value="TRYPSIN_HIS"/>
    <property type="match status" value="1"/>
</dbReference>
<reference evidence="8 9" key="1">
    <citation type="submission" date="2014-04" db="EMBL/GenBank/DDBJ databases">
        <title>Draft genome sequence of Photobacterium halotolerans S2753: a solonamide, ngercheumicin and holomycin producer.</title>
        <authorList>
            <person name="Machado H.R."/>
            <person name="Gram L."/>
        </authorList>
    </citation>
    <scope>NUCLEOTIDE SEQUENCE [LARGE SCALE GENOMIC DNA]</scope>
    <source>
        <strain evidence="8 9">S2753</strain>
    </source>
</reference>
<organism evidence="8 9">
    <name type="scientific">Photobacterium galatheae</name>
    <dbReference type="NCBI Taxonomy" id="1654360"/>
    <lineage>
        <taxon>Bacteria</taxon>
        <taxon>Pseudomonadati</taxon>
        <taxon>Pseudomonadota</taxon>
        <taxon>Gammaproteobacteria</taxon>
        <taxon>Vibrionales</taxon>
        <taxon>Vibrionaceae</taxon>
        <taxon>Photobacterium</taxon>
    </lineage>
</organism>
<evidence type="ECO:0000256" key="3">
    <source>
        <dbReference type="ARBA" id="ARBA00022729"/>
    </source>
</evidence>
<keyword evidence="4 6" id="KW-0378">Hydrolase</keyword>
<protein>
    <recommendedName>
        <fullName evidence="6">Serine protease</fullName>
        <ecNumber evidence="6">3.4.21.-</ecNumber>
    </recommendedName>
</protein>
<feature type="chain" id="PRO_5006985772" description="Serine protease" evidence="6">
    <location>
        <begin position="21"/>
        <end position="328"/>
    </location>
</feature>
<feature type="domain" description="Peptidase S1" evidence="7">
    <location>
        <begin position="151"/>
        <end position="324"/>
    </location>
</feature>
<evidence type="ECO:0000256" key="1">
    <source>
        <dbReference type="ARBA" id="ARBA00008764"/>
    </source>
</evidence>
<dbReference type="PRINTS" id="PR00839">
    <property type="entry name" value="V8PROTEASE"/>
</dbReference>
<dbReference type="SUPFAM" id="SSF50494">
    <property type="entry name" value="Trypsin-like serine proteases"/>
    <property type="match status" value="1"/>
</dbReference>
<dbReference type="EC" id="3.4.21.-" evidence="6"/>
<dbReference type="InterPro" id="IPR050966">
    <property type="entry name" value="Glutamyl_endopeptidase"/>
</dbReference>
<feature type="signal peptide" evidence="6">
    <location>
        <begin position="1"/>
        <end position="20"/>
    </location>
</feature>
<dbReference type="Gene3D" id="2.40.10.10">
    <property type="entry name" value="Trypsin-like serine proteases"/>
    <property type="match status" value="2"/>
</dbReference>
<evidence type="ECO:0000313" key="9">
    <source>
        <dbReference type="Proteomes" id="UP000027192"/>
    </source>
</evidence>
<proteinExistence type="inferred from homology"/>
<sequence>MNRKLIVLALAGVCIAGANANELTHFVQMDEKAAFIEGDNVVQVPADDEYLLQYEYSMAEKAAAMSAVAVSADGTQYKADISEETLAILESAVKAMQAQGLDASIFTTEPHEPTKPALPDDTFSSLKVIGADNRVRVTNTTSKPHLYNGRIAVGCTGTLITKKHVLTAGHCVSNGSGTWYKSLNFTAGQNGSYKPWGTATWKNAVTTTAWHNNGDTNYDYAIIVLNSEPHGGNSGWGIYSGGTHSVTGYPGDKPSGTMWTDSGSTNSISSRRVCYTLDTAGGQSGSGIKDSNHYVRGIHTTGSSTRNCGTKITSTVYNTIKDWIVKNP</sequence>
<evidence type="ECO:0000256" key="4">
    <source>
        <dbReference type="ARBA" id="ARBA00022801"/>
    </source>
</evidence>
<keyword evidence="5 6" id="KW-0720">Serine protease</keyword>
<dbReference type="InterPro" id="IPR008256">
    <property type="entry name" value="Peptidase_S1B"/>
</dbReference>
<evidence type="ECO:0000256" key="5">
    <source>
        <dbReference type="ARBA" id="ARBA00022825"/>
    </source>
</evidence>
<dbReference type="RefSeq" id="WP_036752400.1">
    <property type="nucleotide sequence ID" value="NZ_JAGSGC010000006.1"/>
</dbReference>